<feature type="transmembrane region" description="Helical" evidence="7">
    <location>
        <begin position="365"/>
        <end position="384"/>
    </location>
</feature>
<dbReference type="GO" id="GO:0005886">
    <property type="term" value="C:plasma membrane"/>
    <property type="evidence" value="ECO:0007669"/>
    <property type="project" value="UniProtKB-SubCell"/>
</dbReference>
<evidence type="ECO:0000256" key="5">
    <source>
        <dbReference type="ARBA" id="ARBA00022989"/>
    </source>
</evidence>
<evidence type="ECO:0000256" key="6">
    <source>
        <dbReference type="ARBA" id="ARBA00023136"/>
    </source>
</evidence>
<proteinExistence type="predicted"/>
<dbReference type="InterPro" id="IPR036259">
    <property type="entry name" value="MFS_trans_sf"/>
</dbReference>
<dbReference type="OrthoDB" id="65739at2"/>
<keyword evidence="4 7" id="KW-0812">Transmembrane</keyword>
<organism evidence="9 10">
    <name type="scientific">Anaerosporomusa subterranea</name>
    <dbReference type="NCBI Taxonomy" id="1794912"/>
    <lineage>
        <taxon>Bacteria</taxon>
        <taxon>Bacillati</taxon>
        <taxon>Bacillota</taxon>
        <taxon>Negativicutes</taxon>
        <taxon>Acetonemataceae</taxon>
        <taxon>Anaerosporomusa</taxon>
    </lineage>
</organism>
<keyword evidence="3" id="KW-1003">Cell membrane</keyword>
<evidence type="ECO:0000256" key="3">
    <source>
        <dbReference type="ARBA" id="ARBA00022475"/>
    </source>
</evidence>
<feature type="transmembrane region" description="Helical" evidence="7">
    <location>
        <begin position="303"/>
        <end position="325"/>
    </location>
</feature>
<evidence type="ECO:0000256" key="4">
    <source>
        <dbReference type="ARBA" id="ARBA00022692"/>
    </source>
</evidence>
<comment type="subcellular location">
    <subcellularLocation>
        <location evidence="1">Cell membrane</location>
        <topology evidence="1">Multi-pass membrane protein</topology>
    </subcellularLocation>
</comment>
<sequence>MIWQRNLWVLCIGVALSGSSYTMVIPFLPLYLLELGVNQNNVTVWSGIIFSSTFLVAAVLAPYWGRKADQMGKKRMLIRAGFCLAVVYFLGSLARTPYELLGMRILQGVANGFVPASFAIVSSSVPEHKMGTSLGFMQTGLLCGGILGPLLGGTLSHLYGMRQSFVIAALIIFLATVAAWLLVEEPKSSATAKTGSIREDIKAALSNRALVKLLFLLLLVQMTTMVLQPLITLYIAELQGKLDGAELLSGFIFGLTGVAGALAAPFWGKIGQKRGFYIILITTLAGAGVINSLQFFVGNIVQFSLVQFVFGLFIAGVIPAINAMVVANTDSDFRGRAFGLTTSANQLGSMLGPIFGGIISSLSGIKAVFVFTGIVLVGSAVAVWRSKETKSESC</sequence>
<evidence type="ECO:0000256" key="2">
    <source>
        <dbReference type="ARBA" id="ARBA00022448"/>
    </source>
</evidence>
<dbReference type="SUPFAM" id="SSF103473">
    <property type="entry name" value="MFS general substrate transporter"/>
    <property type="match status" value="1"/>
</dbReference>
<reference evidence="9 10" key="1">
    <citation type="submission" date="2016-02" db="EMBL/GenBank/DDBJ databases">
        <title>Anaerosporomusa subterraneum gen. nov., sp. nov., a spore-forming obligate anaerobe isolated from saprolite.</title>
        <authorList>
            <person name="Choi J.K."/>
            <person name="Shah M."/>
            <person name="Yee N."/>
        </authorList>
    </citation>
    <scope>NUCLEOTIDE SEQUENCE [LARGE SCALE GENOMIC DNA]</scope>
    <source>
        <strain evidence="9 10">RU4</strain>
    </source>
</reference>
<dbReference type="Proteomes" id="UP000076268">
    <property type="component" value="Unassembled WGS sequence"/>
</dbReference>
<accession>A0A154BNL3</accession>
<feature type="transmembrane region" description="Helical" evidence="7">
    <location>
        <begin position="100"/>
        <end position="121"/>
    </location>
</feature>
<name>A0A154BNL3_ANASB</name>
<dbReference type="PANTHER" id="PTHR43414">
    <property type="entry name" value="MULTIDRUG RESISTANCE PROTEIN MDTG"/>
    <property type="match status" value="1"/>
</dbReference>
<evidence type="ECO:0000256" key="1">
    <source>
        <dbReference type="ARBA" id="ARBA00004651"/>
    </source>
</evidence>
<gene>
    <name evidence="9" type="ORF">AXX12_13085</name>
</gene>
<evidence type="ECO:0000313" key="9">
    <source>
        <dbReference type="EMBL" id="KYZ75108.1"/>
    </source>
</evidence>
<feature type="transmembrane region" description="Helical" evidence="7">
    <location>
        <begin position="247"/>
        <end position="268"/>
    </location>
</feature>
<keyword evidence="6 7" id="KW-0472">Membrane</keyword>
<feature type="transmembrane region" description="Helical" evidence="7">
    <location>
        <begin position="7"/>
        <end position="32"/>
    </location>
</feature>
<dbReference type="PANTHER" id="PTHR43414:SF6">
    <property type="entry name" value="MULTIDRUG RESISTANCE PROTEIN MDTG"/>
    <property type="match status" value="1"/>
</dbReference>
<dbReference type="EMBL" id="LSGP01000025">
    <property type="protein sequence ID" value="KYZ75108.1"/>
    <property type="molecule type" value="Genomic_DNA"/>
</dbReference>
<keyword evidence="5 7" id="KW-1133">Transmembrane helix</keyword>
<feature type="transmembrane region" description="Helical" evidence="7">
    <location>
        <begin position="76"/>
        <end position="94"/>
    </location>
</feature>
<evidence type="ECO:0000313" key="10">
    <source>
        <dbReference type="Proteomes" id="UP000076268"/>
    </source>
</evidence>
<feature type="transmembrane region" description="Helical" evidence="7">
    <location>
        <begin position="275"/>
        <end position="297"/>
    </location>
</feature>
<dbReference type="GO" id="GO:0022857">
    <property type="term" value="F:transmembrane transporter activity"/>
    <property type="evidence" value="ECO:0007669"/>
    <property type="project" value="InterPro"/>
</dbReference>
<keyword evidence="10" id="KW-1185">Reference proteome</keyword>
<dbReference type="PRINTS" id="PR01035">
    <property type="entry name" value="TCRTETA"/>
</dbReference>
<dbReference type="PROSITE" id="PS50850">
    <property type="entry name" value="MFS"/>
    <property type="match status" value="1"/>
</dbReference>
<dbReference type="InterPro" id="IPR011701">
    <property type="entry name" value="MFS"/>
</dbReference>
<dbReference type="Pfam" id="PF07690">
    <property type="entry name" value="MFS_1"/>
    <property type="match status" value="1"/>
</dbReference>
<feature type="transmembrane region" description="Helical" evidence="7">
    <location>
        <begin position="44"/>
        <end position="64"/>
    </location>
</feature>
<feature type="transmembrane region" description="Helical" evidence="7">
    <location>
        <begin position="133"/>
        <end position="152"/>
    </location>
</feature>
<dbReference type="Gene3D" id="1.20.1250.20">
    <property type="entry name" value="MFS general substrate transporter like domains"/>
    <property type="match status" value="2"/>
</dbReference>
<dbReference type="RefSeq" id="WP_066244542.1">
    <property type="nucleotide sequence ID" value="NZ_LSGP01000025.1"/>
</dbReference>
<dbReference type="AlphaFoldDB" id="A0A154BNL3"/>
<dbReference type="InterPro" id="IPR001958">
    <property type="entry name" value="Tet-R_TetA/multi-R_MdtG-like"/>
</dbReference>
<feature type="transmembrane region" description="Helical" evidence="7">
    <location>
        <begin position="337"/>
        <end position="359"/>
    </location>
</feature>
<comment type="caution">
    <text evidence="9">The sequence shown here is derived from an EMBL/GenBank/DDBJ whole genome shotgun (WGS) entry which is preliminary data.</text>
</comment>
<protein>
    <submittedName>
        <fullName evidence="9">MFS transporter</fullName>
    </submittedName>
</protein>
<dbReference type="InterPro" id="IPR020846">
    <property type="entry name" value="MFS_dom"/>
</dbReference>
<keyword evidence="2" id="KW-0813">Transport</keyword>
<evidence type="ECO:0000259" key="8">
    <source>
        <dbReference type="PROSITE" id="PS50850"/>
    </source>
</evidence>
<feature type="transmembrane region" description="Helical" evidence="7">
    <location>
        <begin position="213"/>
        <end position="235"/>
    </location>
</feature>
<evidence type="ECO:0000256" key="7">
    <source>
        <dbReference type="SAM" id="Phobius"/>
    </source>
</evidence>
<feature type="domain" description="Major facilitator superfamily (MFS) profile" evidence="8">
    <location>
        <begin position="6"/>
        <end position="390"/>
    </location>
</feature>
<feature type="transmembrane region" description="Helical" evidence="7">
    <location>
        <begin position="164"/>
        <end position="183"/>
    </location>
</feature>
<dbReference type="STRING" id="1794912.AXX12_13085"/>